<dbReference type="InterPro" id="IPR011600">
    <property type="entry name" value="Pept_C14_caspase"/>
</dbReference>
<dbReference type="RefSeq" id="WP_132880699.1">
    <property type="nucleotide sequence ID" value="NZ_SLXQ01000022.1"/>
</dbReference>
<evidence type="ECO:0000259" key="3">
    <source>
        <dbReference type="Pfam" id="PF00656"/>
    </source>
</evidence>
<feature type="region of interest" description="Disordered" evidence="1">
    <location>
        <begin position="256"/>
        <end position="275"/>
    </location>
</feature>
<protein>
    <submittedName>
        <fullName evidence="4">Caspase domain-containing protein</fullName>
    </submittedName>
</protein>
<dbReference type="EMBL" id="SLXQ01000022">
    <property type="protein sequence ID" value="TCP43398.1"/>
    <property type="molecule type" value="Genomic_DNA"/>
</dbReference>
<name>A0A4R2Q6C6_9PSEU</name>
<dbReference type="InterPro" id="IPR029030">
    <property type="entry name" value="Caspase-like_dom_sf"/>
</dbReference>
<feature type="region of interest" description="Disordered" evidence="1">
    <location>
        <begin position="291"/>
        <end position="312"/>
    </location>
</feature>
<evidence type="ECO:0000313" key="4">
    <source>
        <dbReference type="EMBL" id="TCP43398.1"/>
    </source>
</evidence>
<dbReference type="SUPFAM" id="SSF52129">
    <property type="entry name" value="Caspase-like"/>
    <property type="match status" value="1"/>
</dbReference>
<keyword evidence="2" id="KW-1133">Transmembrane helix</keyword>
<proteinExistence type="predicted"/>
<sequence>MVAPEPPTLPRAELSRALLVGSSRFHDDTMHDLPAVARNMTALHTAFTHPEAGVFHPERCAVLHNPGNPRQFIEAVRSTARQAQDLLLIYYAGHGIRHEIRDDLYLGLPDTDPYILDGTAVPVEWIREQFSNSPARTKVLILDCCHSGMALTTGWMSTDTIARRDIDIRGTAVIASAPPNGRSKSPPDARYSVFSGQLIQLLCSGAPGGDPLTVGQLFNSLGSAVAEHHPEHPAPQVSTRNQGGAVLLRRPAAPFTVDEPVQPGYPTSPEYPESPAHQVVIDEPPLVAEPAHFDEPAPPLAATDQPQSNSQLPAVEPMAPLRVAAPPVVWVSTAVGILLRGVLLFSLAVCFGTFVGGAFGESSGGKSTGSQLAASTVFFVLSVVCAALLFLRRWWLVRRFGGPLPLRAHYPNLVYRFTTSVRFRLLLFGTAVVSGWTGVNLLSGQIVGFADDSTAYTDLSLYTVTVALSFELAIVACYGLFRSFWWGRR</sequence>
<keyword evidence="2" id="KW-0472">Membrane</keyword>
<feature type="transmembrane region" description="Helical" evidence="2">
    <location>
        <begin position="372"/>
        <end position="391"/>
    </location>
</feature>
<dbReference type="Proteomes" id="UP000294911">
    <property type="component" value="Unassembled WGS sequence"/>
</dbReference>
<feature type="domain" description="Peptidase C14 caspase" evidence="3">
    <location>
        <begin position="16"/>
        <end position="239"/>
    </location>
</feature>
<feature type="transmembrane region" description="Helical" evidence="2">
    <location>
        <begin position="337"/>
        <end position="360"/>
    </location>
</feature>
<evidence type="ECO:0000313" key="5">
    <source>
        <dbReference type="Proteomes" id="UP000294911"/>
    </source>
</evidence>
<feature type="transmembrane region" description="Helical" evidence="2">
    <location>
        <begin position="425"/>
        <end position="447"/>
    </location>
</feature>
<evidence type="ECO:0000256" key="2">
    <source>
        <dbReference type="SAM" id="Phobius"/>
    </source>
</evidence>
<dbReference type="GO" id="GO:0004197">
    <property type="term" value="F:cysteine-type endopeptidase activity"/>
    <property type="evidence" value="ECO:0007669"/>
    <property type="project" value="InterPro"/>
</dbReference>
<reference evidence="4 5" key="1">
    <citation type="submission" date="2019-03" db="EMBL/GenBank/DDBJ databases">
        <title>Genomic Encyclopedia of Type Strains, Phase IV (KMG-IV): sequencing the most valuable type-strain genomes for metagenomic binning, comparative biology and taxonomic classification.</title>
        <authorList>
            <person name="Goeker M."/>
        </authorList>
    </citation>
    <scope>NUCLEOTIDE SEQUENCE [LARGE SCALE GENOMIC DNA]</scope>
    <source>
        <strain evidence="4 5">DSM 45765</strain>
    </source>
</reference>
<organism evidence="4 5">
    <name type="scientific">Tamaricihabitans halophyticus</name>
    <dbReference type="NCBI Taxonomy" id="1262583"/>
    <lineage>
        <taxon>Bacteria</taxon>
        <taxon>Bacillati</taxon>
        <taxon>Actinomycetota</taxon>
        <taxon>Actinomycetes</taxon>
        <taxon>Pseudonocardiales</taxon>
        <taxon>Pseudonocardiaceae</taxon>
        <taxon>Tamaricihabitans</taxon>
    </lineage>
</organism>
<accession>A0A4R2Q6C6</accession>
<dbReference type="NCBIfam" id="NF047832">
    <property type="entry name" value="caspase_w_EACC1"/>
    <property type="match status" value="1"/>
</dbReference>
<dbReference type="Gene3D" id="3.40.50.1460">
    <property type="match status" value="1"/>
</dbReference>
<dbReference type="AlphaFoldDB" id="A0A4R2Q6C6"/>
<comment type="caution">
    <text evidence="4">The sequence shown here is derived from an EMBL/GenBank/DDBJ whole genome shotgun (WGS) entry which is preliminary data.</text>
</comment>
<keyword evidence="5" id="KW-1185">Reference proteome</keyword>
<dbReference type="GO" id="GO:0006508">
    <property type="term" value="P:proteolysis"/>
    <property type="evidence" value="ECO:0007669"/>
    <property type="project" value="InterPro"/>
</dbReference>
<gene>
    <name evidence="4" type="ORF">EV191_12212</name>
</gene>
<evidence type="ECO:0000256" key="1">
    <source>
        <dbReference type="SAM" id="MobiDB-lite"/>
    </source>
</evidence>
<keyword evidence="2" id="KW-0812">Transmembrane</keyword>
<dbReference type="OrthoDB" id="3542505at2"/>
<dbReference type="Pfam" id="PF00656">
    <property type="entry name" value="Peptidase_C14"/>
    <property type="match status" value="1"/>
</dbReference>
<feature type="transmembrane region" description="Helical" evidence="2">
    <location>
        <begin position="459"/>
        <end position="481"/>
    </location>
</feature>